<feature type="transmembrane region" description="Helical" evidence="1">
    <location>
        <begin position="224"/>
        <end position="240"/>
    </location>
</feature>
<dbReference type="AlphaFoldDB" id="A0A917CLY5"/>
<feature type="transmembrane region" description="Helical" evidence="1">
    <location>
        <begin position="199"/>
        <end position="218"/>
    </location>
</feature>
<dbReference type="RefSeq" id="WP_188529075.1">
    <property type="nucleotide sequence ID" value="NZ_BMGR01000002.1"/>
</dbReference>
<accession>A0A917CLY5</accession>
<feature type="transmembrane region" description="Helical" evidence="1">
    <location>
        <begin position="524"/>
        <end position="542"/>
    </location>
</feature>
<feature type="transmembrane region" description="Helical" evidence="1">
    <location>
        <begin position="358"/>
        <end position="379"/>
    </location>
</feature>
<feature type="transmembrane region" description="Helical" evidence="1">
    <location>
        <begin position="325"/>
        <end position="346"/>
    </location>
</feature>
<dbReference type="Proteomes" id="UP000644756">
    <property type="component" value="Unassembled WGS sequence"/>
</dbReference>
<name>A0A917CLY5_9BACL</name>
<feature type="transmembrane region" description="Helical" evidence="1">
    <location>
        <begin position="492"/>
        <end position="512"/>
    </location>
</feature>
<feature type="transmembrane region" description="Helical" evidence="1">
    <location>
        <begin position="386"/>
        <end position="407"/>
    </location>
</feature>
<feature type="transmembrane region" description="Helical" evidence="1">
    <location>
        <begin position="41"/>
        <end position="62"/>
    </location>
</feature>
<gene>
    <name evidence="2" type="ORF">GCM10010916_07090</name>
</gene>
<evidence type="ECO:0008006" key="4">
    <source>
        <dbReference type="Google" id="ProtNLM"/>
    </source>
</evidence>
<evidence type="ECO:0000313" key="2">
    <source>
        <dbReference type="EMBL" id="GGF92287.1"/>
    </source>
</evidence>
<keyword evidence="3" id="KW-1185">Reference proteome</keyword>
<feature type="transmembrane region" description="Helical" evidence="1">
    <location>
        <begin position="175"/>
        <end position="192"/>
    </location>
</feature>
<keyword evidence="1" id="KW-1133">Transmembrane helix</keyword>
<reference evidence="2" key="2">
    <citation type="submission" date="2020-09" db="EMBL/GenBank/DDBJ databases">
        <authorList>
            <person name="Sun Q."/>
            <person name="Zhou Y."/>
        </authorList>
    </citation>
    <scope>NUCLEOTIDE SEQUENCE</scope>
    <source>
        <strain evidence="2">CGMCC 1.12987</strain>
    </source>
</reference>
<feature type="transmembrane region" description="Helical" evidence="1">
    <location>
        <begin position="252"/>
        <end position="269"/>
    </location>
</feature>
<feature type="transmembrane region" description="Helical" evidence="1">
    <location>
        <begin position="281"/>
        <end position="304"/>
    </location>
</feature>
<keyword evidence="1" id="KW-0812">Transmembrane</keyword>
<proteinExistence type="predicted"/>
<keyword evidence="1" id="KW-0472">Membrane</keyword>
<dbReference type="EMBL" id="BMGR01000002">
    <property type="protein sequence ID" value="GGF92287.1"/>
    <property type="molecule type" value="Genomic_DNA"/>
</dbReference>
<feature type="transmembrane region" description="Helical" evidence="1">
    <location>
        <begin position="106"/>
        <end position="122"/>
    </location>
</feature>
<feature type="transmembrane region" description="Helical" evidence="1">
    <location>
        <begin position="427"/>
        <end position="449"/>
    </location>
</feature>
<evidence type="ECO:0000256" key="1">
    <source>
        <dbReference type="SAM" id="Phobius"/>
    </source>
</evidence>
<feature type="transmembrane region" description="Helical" evidence="1">
    <location>
        <begin position="6"/>
        <end position="29"/>
    </location>
</feature>
<feature type="transmembrane region" description="Helical" evidence="1">
    <location>
        <begin position="68"/>
        <end position="85"/>
    </location>
</feature>
<feature type="transmembrane region" description="Helical" evidence="1">
    <location>
        <begin position="461"/>
        <end position="480"/>
    </location>
</feature>
<sequence length="808" mass="91557">METLLSLGFWISIPFAGLIVLKTLFSSLLLSLQEKNRSARIVISVVIGLACWSIPLLVLLLLGLFNGSFIGLFGWMITIFSLFFMKDTLKMIYLNKSKEKFGKLDVLFILLFIVLAFFYLGFPHESIFGGRDQGIYSNSAVYIEENGSLKVDYPVFDETDFKTFMPGLYKTENTITVQFSHLFTVLLAMALGTAGVYGLFGLNALFGLLAVLLFRILLSQFLSQKVYVIAGALYFGFNVTQIWNSRITMTEIFTQVLILGAFIMLVWGFKEDNPKWAGWSGFFFGLAVLCRIDSLLLMPLLIFSGILFSIFKDSLGDIGKVQNKVWLGMYSIFIPLSIISFGYYYYTTQPYYLDLFPRLLPIIWLSLILTILTPFSSYFKKIRERTYLYIYYIVSVVIVLVFIYAHVGRPDLVNYTTISGTYREFSIINLSYYLSVPIVYLGLFGWLIVLRKIMIQKETKWIIGFTIVGGFSALYLYNINISPDQYWASRRFVPVVIPGFIWFSFVALEAVGGYLREKRYLRRTLSISLCLFLVGHTVYNLYPIALYKEQGNVWANIKSIADSIPDDALLVTSGADMSRYSTPLFMSFSKNVIPIGSLKDSAITKLNNMVNENEEAKVLLLSRNEENPFIGLNTNLIATFDLKTTQTEKIAIGLPRAIQEIDDTLYLFEVTDSQDLTLEAYTVQGINEQGFYITEKDPHGNPFRWTESHASVEIPGIYLKNPTQLAISLAHTGPDGRELIVKANDQIVYTGQTLRDTRTLIISLDDVNIEQDHLVIEIITEPWSPVDSGATDSRQLGVAVGKIQVLNR</sequence>
<reference evidence="2" key="1">
    <citation type="journal article" date="2014" name="Int. J. Syst. Evol. Microbiol.">
        <title>Complete genome sequence of Corynebacterium casei LMG S-19264T (=DSM 44701T), isolated from a smear-ripened cheese.</title>
        <authorList>
            <consortium name="US DOE Joint Genome Institute (JGI-PGF)"/>
            <person name="Walter F."/>
            <person name="Albersmeier A."/>
            <person name="Kalinowski J."/>
            <person name="Ruckert C."/>
        </authorList>
    </citation>
    <scope>NUCLEOTIDE SEQUENCE</scope>
    <source>
        <strain evidence="2">CGMCC 1.12987</strain>
    </source>
</reference>
<organism evidence="2 3">
    <name type="scientific">Paenibacillus abyssi</name>
    <dbReference type="NCBI Taxonomy" id="1340531"/>
    <lineage>
        <taxon>Bacteria</taxon>
        <taxon>Bacillati</taxon>
        <taxon>Bacillota</taxon>
        <taxon>Bacilli</taxon>
        <taxon>Bacillales</taxon>
        <taxon>Paenibacillaceae</taxon>
        <taxon>Paenibacillus</taxon>
    </lineage>
</organism>
<comment type="caution">
    <text evidence="2">The sequence shown here is derived from an EMBL/GenBank/DDBJ whole genome shotgun (WGS) entry which is preliminary data.</text>
</comment>
<protein>
    <recommendedName>
        <fullName evidence="4">Glycosyltransferase RgtA/B/C/D-like domain-containing protein</fullName>
    </recommendedName>
</protein>
<evidence type="ECO:0000313" key="3">
    <source>
        <dbReference type="Proteomes" id="UP000644756"/>
    </source>
</evidence>